<gene>
    <name evidence="11" type="primary">aroK</name>
    <name evidence="12" type="ORF">DPM12_05785</name>
</gene>
<reference evidence="12 13" key="1">
    <citation type="submission" date="2018-06" db="EMBL/GenBank/DDBJ databases">
        <title>Phytoactinopolyspora halophila sp. nov., a novel halophilic actinomycete isolated from a saline soil in China.</title>
        <authorList>
            <person name="Tang S.-K."/>
        </authorList>
    </citation>
    <scope>NUCLEOTIDE SEQUENCE [LARGE SCALE GENOMIC DNA]</scope>
    <source>
        <strain evidence="12 13">YIM 96934</strain>
    </source>
</reference>
<keyword evidence="9 11" id="KW-0057">Aromatic amino acid biosynthesis</keyword>
<dbReference type="GO" id="GO:0000287">
    <property type="term" value="F:magnesium ion binding"/>
    <property type="evidence" value="ECO:0007669"/>
    <property type="project" value="UniProtKB-UniRule"/>
</dbReference>
<evidence type="ECO:0000256" key="11">
    <source>
        <dbReference type="HAMAP-Rule" id="MF_00109"/>
    </source>
</evidence>
<keyword evidence="11" id="KW-0963">Cytoplasm</keyword>
<comment type="cofactor">
    <cofactor evidence="11">
        <name>Mg(2+)</name>
        <dbReference type="ChEBI" id="CHEBI:18420"/>
    </cofactor>
    <text evidence="11">Binds 1 Mg(2+) ion per subunit.</text>
</comment>
<keyword evidence="5 11" id="KW-0808">Transferase</keyword>
<name>A0A329QYM7_9ACTN</name>
<dbReference type="OrthoDB" id="9800332at2"/>
<evidence type="ECO:0000256" key="1">
    <source>
        <dbReference type="ARBA" id="ARBA00004842"/>
    </source>
</evidence>
<accession>A0A329QYM7</accession>
<keyword evidence="4 11" id="KW-0028">Amino-acid biosynthesis</keyword>
<dbReference type="PROSITE" id="PS01128">
    <property type="entry name" value="SHIKIMATE_KINASE"/>
    <property type="match status" value="1"/>
</dbReference>
<comment type="catalytic activity">
    <reaction evidence="10 11">
        <text>shikimate + ATP = 3-phosphoshikimate + ADP + H(+)</text>
        <dbReference type="Rhea" id="RHEA:13121"/>
        <dbReference type="ChEBI" id="CHEBI:15378"/>
        <dbReference type="ChEBI" id="CHEBI:30616"/>
        <dbReference type="ChEBI" id="CHEBI:36208"/>
        <dbReference type="ChEBI" id="CHEBI:145989"/>
        <dbReference type="ChEBI" id="CHEBI:456216"/>
        <dbReference type="EC" id="2.7.1.71"/>
    </reaction>
</comment>
<feature type="binding site" evidence="11">
    <location>
        <position position="16"/>
    </location>
    <ligand>
        <name>Mg(2+)</name>
        <dbReference type="ChEBI" id="CHEBI:18420"/>
    </ligand>
</feature>
<dbReference type="Pfam" id="PF01202">
    <property type="entry name" value="SKI"/>
    <property type="match status" value="1"/>
</dbReference>
<comment type="pathway">
    <text evidence="1 11">Metabolic intermediate biosynthesis; chorismate biosynthesis; chorismate from D-erythrose 4-phosphate and phosphoenolpyruvate: step 5/7.</text>
</comment>
<evidence type="ECO:0000256" key="8">
    <source>
        <dbReference type="ARBA" id="ARBA00022840"/>
    </source>
</evidence>
<protein>
    <recommendedName>
        <fullName evidence="3 11">Shikimate kinase</fullName>
        <shortName evidence="11">SK</shortName>
        <ecNumber evidence="3 11">2.7.1.71</ecNumber>
    </recommendedName>
</protein>
<sequence length="168" mass="18275">MMPRLILVGPPGAGKTAVGQAVARLLDVPWRDTDTDIEERAGKPITDIFVEDGEPAFREMERAAVQKALAEHDGVLALGGGAVRNPDTRADLGAAPVVFLDVDLPNAVSRVGLNRSRPLLLDSPRARLRQLMQERRPYYEEVASVTIDTSERTVDDVAEEVARHARSG</sequence>
<comment type="function">
    <text evidence="11">Catalyzes the specific phosphorylation of the 3-hydroxyl group of shikimic acid using ATP as a cosubstrate.</text>
</comment>
<evidence type="ECO:0000256" key="7">
    <source>
        <dbReference type="ARBA" id="ARBA00022777"/>
    </source>
</evidence>
<dbReference type="InterPro" id="IPR031322">
    <property type="entry name" value="Shikimate/glucono_kinase"/>
</dbReference>
<feature type="binding site" evidence="11">
    <location>
        <position position="58"/>
    </location>
    <ligand>
        <name>substrate</name>
    </ligand>
</feature>
<comment type="similarity">
    <text evidence="2 11">Belongs to the shikimate kinase family.</text>
</comment>
<dbReference type="EMBL" id="QMIG01000003">
    <property type="protein sequence ID" value="RAW17514.1"/>
    <property type="molecule type" value="Genomic_DNA"/>
</dbReference>
<keyword evidence="7 11" id="KW-0418">Kinase</keyword>
<dbReference type="SUPFAM" id="SSF52540">
    <property type="entry name" value="P-loop containing nucleoside triphosphate hydrolases"/>
    <property type="match status" value="1"/>
</dbReference>
<dbReference type="InterPro" id="IPR000623">
    <property type="entry name" value="Shikimate_kinase/TSH1"/>
</dbReference>
<feature type="binding site" evidence="11">
    <location>
        <position position="152"/>
    </location>
    <ligand>
        <name>ATP</name>
        <dbReference type="ChEBI" id="CHEBI:30616"/>
    </ligand>
</feature>
<evidence type="ECO:0000256" key="9">
    <source>
        <dbReference type="ARBA" id="ARBA00023141"/>
    </source>
</evidence>
<feature type="binding site" evidence="11">
    <location>
        <position position="34"/>
    </location>
    <ligand>
        <name>substrate</name>
    </ligand>
</feature>
<evidence type="ECO:0000256" key="6">
    <source>
        <dbReference type="ARBA" id="ARBA00022741"/>
    </source>
</evidence>
<dbReference type="InterPro" id="IPR027417">
    <property type="entry name" value="P-loop_NTPase"/>
</dbReference>
<dbReference type="PANTHER" id="PTHR21087:SF16">
    <property type="entry name" value="SHIKIMATE KINASE 1, CHLOROPLASTIC"/>
    <property type="match status" value="1"/>
</dbReference>
<dbReference type="GO" id="GO:0008652">
    <property type="term" value="P:amino acid biosynthetic process"/>
    <property type="evidence" value="ECO:0007669"/>
    <property type="project" value="UniProtKB-KW"/>
</dbReference>
<comment type="subunit">
    <text evidence="11">Monomer.</text>
</comment>
<comment type="caution">
    <text evidence="12">The sequence shown here is derived from an EMBL/GenBank/DDBJ whole genome shotgun (WGS) entry which is preliminary data.</text>
</comment>
<evidence type="ECO:0000256" key="10">
    <source>
        <dbReference type="ARBA" id="ARBA00048567"/>
    </source>
</evidence>
<dbReference type="InterPro" id="IPR023000">
    <property type="entry name" value="Shikimate_kinase_CS"/>
</dbReference>
<dbReference type="GO" id="GO:0005524">
    <property type="term" value="F:ATP binding"/>
    <property type="evidence" value="ECO:0007669"/>
    <property type="project" value="UniProtKB-UniRule"/>
</dbReference>
<dbReference type="EC" id="2.7.1.71" evidence="3 11"/>
<evidence type="ECO:0000313" key="12">
    <source>
        <dbReference type="EMBL" id="RAW17514.1"/>
    </source>
</evidence>
<evidence type="ECO:0000313" key="13">
    <source>
        <dbReference type="Proteomes" id="UP000250462"/>
    </source>
</evidence>
<feature type="binding site" evidence="11">
    <location>
        <position position="117"/>
    </location>
    <ligand>
        <name>ATP</name>
        <dbReference type="ChEBI" id="CHEBI:30616"/>
    </ligand>
</feature>
<feature type="binding site" evidence="11">
    <location>
        <position position="135"/>
    </location>
    <ligand>
        <name>substrate</name>
    </ligand>
</feature>
<dbReference type="GO" id="GO:0009073">
    <property type="term" value="P:aromatic amino acid family biosynthetic process"/>
    <property type="evidence" value="ECO:0007669"/>
    <property type="project" value="UniProtKB-KW"/>
</dbReference>
<comment type="subcellular location">
    <subcellularLocation>
        <location evidence="11">Cytoplasm</location>
    </subcellularLocation>
</comment>
<evidence type="ECO:0000256" key="4">
    <source>
        <dbReference type="ARBA" id="ARBA00022605"/>
    </source>
</evidence>
<dbReference type="HAMAP" id="MF_00109">
    <property type="entry name" value="Shikimate_kinase"/>
    <property type="match status" value="1"/>
</dbReference>
<dbReference type="CDD" id="cd00464">
    <property type="entry name" value="SK"/>
    <property type="match status" value="1"/>
</dbReference>
<feature type="binding site" evidence="11">
    <location>
        <position position="80"/>
    </location>
    <ligand>
        <name>substrate</name>
    </ligand>
</feature>
<evidence type="ECO:0000256" key="5">
    <source>
        <dbReference type="ARBA" id="ARBA00022679"/>
    </source>
</evidence>
<keyword evidence="8 11" id="KW-0067">ATP-binding</keyword>
<dbReference type="GO" id="GO:0004765">
    <property type="term" value="F:shikimate kinase activity"/>
    <property type="evidence" value="ECO:0007669"/>
    <property type="project" value="UniProtKB-UniRule"/>
</dbReference>
<dbReference type="PANTHER" id="PTHR21087">
    <property type="entry name" value="SHIKIMATE KINASE"/>
    <property type="match status" value="1"/>
</dbReference>
<dbReference type="PRINTS" id="PR01100">
    <property type="entry name" value="SHIKIMTKNASE"/>
</dbReference>
<keyword evidence="13" id="KW-1185">Reference proteome</keyword>
<dbReference type="GO" id="GO:0009423">
    <property type="term" value="P:chorismate biosynthetic process"/>
    <property type="evidence" value="ECO:0007669"/>
    <property type="project" value="UniProtKB-UniRule"/>
</dbReference>
<dbReference type="AlphaFoldDB" id="A0A329QYM7"/>
<dbReference type="UniPathway" id="UPA00053">
    <property type="reaction ID" value="UER00088"/>
</dbReference>
<proteinExistence type="inferred from homology"/>
<keyword evidence="11" id="KW-0460">Magnesium</keyword>
<dbReference type="GO" id="GO:0005829">
    <property type="term" value="C:cytosol"/>
    <property type="evidence" value="ECO:0007669"/>
    <property type="project" value="TreeGrafter"/>
</dbReference>
<organism evidence="12 13">
    <name type="scientific">Phytoactinopolyspora halophila</name>
    <dbReference type="NCBI Taxonomy" id="1981511"/>
    <lineage>
        <taxon>Bacteria</taxon>
        <taxon>Bacillati</taxon>
        <taxon>Actinomycetota</taxon>
        <taxon>Actinomycetes</taxon>
        <taxon>Jiangellales</taxon>
        <taxon>Jiangellaceae</taxon>
        <taxon>Phytoactinopolyspora</taxon>
    </lineage>
</organism>
<dbReference type="Proteomes" id="UP000250462">
    <property type="component" value="Unassembled WGS sequence"/>
</dbReference>
<dbReference type="Gene3D" id="3.40.50.300">
    <property type="entry name" value="P-loop containing nucleotide triphosphate hydrolases"/>
    <property type="match status" value="1"/>
</dbReference>
<keyword evidence="6 11" id="KW-0547">Nucleotide-binding</keyword>
<evidence type="ECO:0000256" key="2">
    <source>
        <dbReference type="ARBA" id="ARBA00006997"/>
    </source>
</evidence>
<keyword evidence="11" id="KW-0479">Metal-binding</keyword>
<feature type="binding site" evidence="11">
    <location>
        <begin position="12"/>
        <end position="17"/>
    </location>
    <ligand>
        <name>ATP</name>
        <dbReference type="ChEBI" id="CHEBI:30616"/>
    </ligand>
</feature>
<evidence type="ECO:0000256" key="3">
    <source>
        <dbReference type="ARBA" id="ARBA00012154"/>
    </source>
</evidence>